<dbReference type="CDD" id="cd00090">
    <property type="entry name" value="HTH_ARSR"/>
    <property type="match status" value="1"/>
</dbReference>
<keyword evidence="4" id="KW-1185">Reference proteome</keyword>
<reference evidence="4" key="1">
    <citation type="submission" date="2017-06" db="EMBL/GenBank/DDBJ databases">
        <authorList>
            <person name="Varghese N."/>
            <person name="Submissions S."/>
        </authorList>
    </citation>
    <scope>NUCLEOTIDE SEQUENCE [LARGE SCALE GENOMIC DNA]</scope>
    <source>
        <strain evidence="4">DSM 45423</strain>
    </source>
</reference>
<evidence type="ECO:0000256" key="1">
    <source>
        <dbReference type="SAM" id="MobiDB-lite"/>
    </source>
</evidence>
<evidence type="ECO:0000259" key="2">
    <source>
        <dbReference type="Pfam" id="PF12802"/>
    </source>
</evidence>
<name>A0A239AG24_9ACTN</name>
<evidence type="ECO:0000313" key="3">
    <source>
        <dbReference type="EMBL" id="SNR94585.1"/>
    </source>
</evidence>
<dbReference type="Gene3D" id="1.10.10.10">
    <property type="entry name" value="Winged helix-like DNA-binding domain superfamily/Winged helix DNA-binding domain"/>
    <property type="match status" value="1"/>
</dbReference>
<feature type="domain" description="HTH marR-type" evidence="2">
    <location>
        <begin position="34"/>
        <end position="81"/>
    </location>
</feature>
<feature type="compositionally biased region" description="Pro residues" evidence="1">
    <location>
        <begin position="1"/>
        <end position="13"/>
    </location>
</feature>
<protein>
    <submittedName>
        <fullName evidence="3">MarR family protein</fullName>
    </submittedName>
</protein>
<dbReference type="SUPFAM" id="SSF46785">
    <property type="entry name" value="Winged helix' DNA-binding domain"/>
    <property type="match status" value="1"/>
</dbReference>
<dbReference type="Pfam" id="PF12802">
    <property type="entry name" value="MarR_2"/>
    <property type="match status" value="1"/>
</dbReference>
<feature type="region of interest" description="Disordered" evidence="1">
    <location>
        <begin position="1"/>
        <end position="21"/>
    </location>
</feature>
<dbReference type="AlphaFoldDB" id="A0A239AG24"/>
<evidence type="ECO:0000313" key="4">
    <source>
        <dbReference type="Proteomes" id="UP000198386"/>
    </source>
</evidence>
<dbReference type="InterPro" id="IPR000835">
    <property type="entry name" value="HTH_MarR-typ"/>
</dbReference>
<gene>
    <name evidence="3" type="ORF">SAMN04488107_0781</name>
</gene>
<dbReference type="EMBL" id="FZOH01000001">
    <property type="protein sequence ID" value="SNR94585.1"/>
    <property type="molecule type" value="Genomic_DNA"/>
</dbReference>
<dbReference type="Proteomes" id="UP000198386">
    <property type="component" value="Unassembled WGS sequence"/>
</dbReference>
<accession>A0A239AG24</accession>
<dbReference type="InterPro" id="IPR036388">
    <property type="entry name" value="WH-like_DNA-bd_sf"/>
</dbReference>
<sequence length="122" mass="13584">MRPVPAPPCPPRAPGDYRSPVTASSPGWTFLSNHGHVLVSLAVDPEARIREIAGRVGITERAVQMILADLEEAGYVVRERVGRRNHYTVVERGRFRHPLEDHVRVGDFLELVVRDRPSADSA</sequence>
<organism evidence="3 4">
    <name type="scientific">Geodermatophilus saharensis</name>
    <dbReference type="NCBI Taxonomy" id="1137994"/>
    <lineage>
        <taxon>Bacteria</taxon>
        <taxon>Bacillati</taxon>
        <taxon>Actinomycetota</taxon>
        <taxon>Actinomycetes</taxon>
        <taxon>Geodermatophilales</taxon>
        <taxon>Geodermatophilaceae</taxon>
        <taxon>Geodermatophilus</taxon>
    </lineage>
</organism>
<proteinExistence type="predicted"/>
<dbReference type="InterPro" id="IPR011991">
    <property type="entry name" value="ArsR-like_HTH"/>
</dbReference>
<dbReference type="InterPro" id="IPR036390">
    <property type="entry name" value="WH_DNA-bd_sf"/>
</dbReference>